<dbReference type="AlphaFoldDB" id="A0AAD9J336"/>
<keyword evidence="7 9" id="KW-0675">Receptor</keyword>
<dbReference type="PANTHER" id="PTHR24083">
    <property type="entry name" value="NUCLEAR HORMONE RECEPTOR"/>
    <property type="match status" value="1"/>
</dbReference>
<dbReference type="SUPFAM" id="SSF48508">
    <property type="entry name" value="Nuclear receptor ligand-binding domain"/>
    <property type="match status" value="1"/>
</dbReference>
<sequence>MSTSQQPLEAEIKAAKWRISGLHENNMSEVELLKNLAPRQPCVLTSSVTQSKMFTEEKRDDATLDAEEKSRQTPDSDPEGGATYRHSDSSRASSESPEITEYRRCAVSSPELKDTRSVTAMDADVYGRTKSPPIGACSMTPDACAPGSRSYRADIERAMCGAAVGVPDQRVLGHQDHHPLAMHHPGSIGMKKPEVLCLVCGDRASGKHYGVQSCDGCRGFFKRSIRRNLDYVCKENGNCVVDVARRNQCQACRFKKCLQVKMNKDAVQHERAPRCYQYKRGSPELGKCNPDDRPIQPFTFHGPSIPSSILDRPRIHHHYGPFQQYSPPVGLTPDVTYSAGAHYFTSCPIRFNGELHKPEATNGASLGMRHGNDVDRKLGLAGSHVRETKREMRSPEKPETDKYNEHTSNDQARRNSPSGIPILTAISTSGITQHIHPPTSLHPTSASIHTPLVEHVHRTSSTHALSSLENVYEAAARLLFMSVKWARNIPSFLQLPFRDQAILLEESWSELFLLSAAQWSLPIDVGALVPEANLSPSEGSLEPKSSQLTSQLRMLKDIVQRFTAMRVDATEYACLKALVLFKAEVAELRDSSQTETLQDQAQLMLRDYIMHQHPANKFRFGKLLLLLPALKTIRPRTIEDVFFRRTIGSVPVERLLCDMFKSS</sequence>
<dbReference type="PROSITE" id="PS00031">
    <property type="entry name" value="NUCLEAR_REC_DBD_1"/>
    <property type="match status" value="1"/>
</dbReference>
<dbReference type="FunFam" id="3.30.50.10:FF:000058">
    <property type="entry name" value="Nuclear Hormone Receptor family"/>
    <property type="match status" value="1"/>
</dbReference>
<evidence type="ECO:0000256" key="1">
    <source>
        <dbReference type="ARBA" id="ARBA00022723"/>
    </source>
</evidence>
<reference evidence="13" key="1">
    <citation type="journal article" date="2023" name="Mol. Biol. Evol.">
        <title>Third-Generation Sequencing Reveals the Adaptive Role of the Epigenome in Three Deep-Sea Polychaetes.</title>
        <authorList>
            <person name="Perez M."/>
            <person name="Aroh O."/>
            <person name="Sun Y."/>
            <person name="Lan Y."/>
            <person name="Juniper S.K."/>
            <person name="Young C.R."/>
            <person name="Angers B."/>
            <person name="Qian P.Y."/>
        </authorList>
    </citation>
    <scope>NUCLEOTIDE SEQUENCE</scope>
    <source>
        <strain evidence="13">P08H-3</strain>
    </source>
</reference>
<evidence type="ECO:0000259" key="12">
    <source>
        <dbReference type="PROSITE" id="PS51843"/>
    </source>
</evidence>
<dbReference type="Gene3D" id="1.10.565.10">
    <property type="entry name" value="Retinoid X Receptor"/>
    <property type="match status" value="1"/>
</dbReference>
<comment type="similarity">
    <text evidence="9">Belongs to the nuclear hormone receptor family.</text>
</comment>
<evidence type="ECO:0000256" key="6">
    <source>
        <dbReference type="ARBA" id="ARBA00023163"/>
    </source>
</evidence>
<evidence type="ECO:0000256" key="2">
    <source>
        <dbReference type="ARBA" id="ARBA00022771"/>
    </source>
</evidence>
<dbReference type="InterPro" id="IPR013088">
    <property type="entry name" value="Znf_NHR/GATA"/>
</dbReference>
<dbReference type="PRINTS" id="PR00398">
    <property type="entry name" value="STRDHORMONER"/>
</dbReference>
<dbReference type="InterPro" id="IPR001723">
    <property type="entry name" value="Nuclear_hrmn_rcpt"/>
</dbReference>
<accession>A0AAD9J336</accession>
<evidence type="ECO:0000256" key="5">
    <source>
        <dbReference type="ARBA" id="ARBA00023125"/>
    </source>
</evidence>
<dbReference type="PRINTS" id="PR00047">
    <property type="entry name" value="STROIDFINGER"/>
</dbReference>
<evidence type="ECO:0000259" key="11">
    <source>
        <dbReference type="PROSITE" id="PS51030"/>
    </source>
</evidence>
<evidence type="ECO:0000256" key="9">
    <source>
        <dbReference type="RuleBase" id="RU004334"/>
    </source>
</evidence>
<keyword evidence="8 9" id="KW-0539">Nucleus</keyword>
<keyword evidence="1 9" id="KW-0479">Metal-binding</keyword>
<keyword evidence="2 9" id="KW-0863">Zinc-finger</keyword>
<dbReference type="InterPro" id="IPR035500">
    <property type="entry name" value="NHR-like_dom_sf"/>
</dbReference>
<dbReference type="SMART" id="SM00399">
    <property type="entry name" value="ZnF_C4"/>
    <property type="match status" value="1"/>
</dbReference>
<comment type="caution">
    <text evidence="13">The sequence shown here is derived from an EMBL/GenBank/DDBJ whole genome shotgun (WGS) entry which is preliminary data.</text>
</comment>
<evidence type="ECO:0000256" key="10">
    <source>
        <dbReference type="SAM" id="MobiDB-lite"/>
    </source>
</evidence>
<dbReference type="InterPro" id="IPR001628">
    <property type="entry name" value="Znf_hrmn_rcpt"/>
</dbReference>
<dbReference type="Pfam" id="PF00105">
    <property type="entry name" value="zf-C4"/>
    <property type="match status" value="1"/>
</dbReference>
<evidence type="ECO:0000256" key="4">
    <source>
        <dbReference type="ARBA" id="ARBA00023015"/>
    </source>
</evidence>
<keyword evidence="5 9" id="KW-0238">DNA-binding</keyword>
<dbReference type="InterPro" id="IPR000536">
    <property type="entry name" value="Nucl_hrmn_rcpt_lig-bd"/>
</dbReference>
<dbReference type="PROSITE" id="PS51030">
    <property type="entry name" value="NUCLEAR_REC_DBD_2"/>
    <property type="match status" value="1"/>
</dbReference>
<keyword evidence="3 9" id="KW-0862">Zinc</keyword>
<evidence type="ECO:0000313" key="13">
    <source>
        <dbReference type="EMBL" id="KAK2145722.1"/>
    </source>
</evidence>
<name>A0AAD9J336_9ANNE</name>
<dbReference type="EMBL" id="JAODUP010000661">
    <property type="protein sequence ID" value="KAK2145722.1"/>
    <property type="molecule type" value="Genomic_DNA"/>
</dbReference>
<dbReference type="PROSITE" id="PS51843">
    <property type="entry name" value="NR_LBD"/>
    <property type="match status" value="1"/>
</dbReference>
<keyword evidence="4 9" id="KW-0805">Transcription regulation</keyword>
<feature type="domain" description="NR LBD" evidence="12">
    <location>
        <begin position="437"/>
        <end position="663"/>
    </location>
</feature>
<protein>
    <submittedName>
        <fullName evidence="13">Uncharacterized protein</fullName>
    </submittedName>
</protein>
<dbReference type="SUPFAM" id="SSF57716">
    <property type="entry name" value="Glucocorticoid receptor-like (DNA-binding domain)"/>
    <property type="match status" value="1"/>
</dbReference>
<feature type="domain" description="Nuclear receptor" evidence="11">
    <location>
        <begin position="194"/>
        <end position="269"/>
    </location>
</feature>
<dbReference type="GO" id="GO:0008270">
    <property type="term" value="F:zinc ion binding"/>
    <property type="evidence" value="ECO:0007669"/>
    <property type="project" value="UniProtKB-KW"/>
</dbReference>
<feature type="region of interest" description="Disordered" evidence="10">
    <location>
        <begin position="45"/>
        <end position="110"/>
    </location>
</feature>
<dbReference type="GO" id="GO:0043565">
    <property type="term" value="F:sequence-specific DNA binding"/>
    <property type="evidence" value="ECO:0007669"/>
    <property type="project" value="InterPro"/>
</dbReference>
<feature type="region of interest" description="Disordered" evidence="10">
    <location>
        <begin position="380"/>
        <end position="419"/>
    </location>
</feature>
<keyword evidence="14" id="KW-1185">Reference proteome</keyword>
<gene>
    <name evidence="13" type="ORF">LSH36_661g02077</name>
</gene>
<dbReference type="SMART" id="SM00430">
    <property type="entry name" value="HOLI"/>
    <property type="match status" value="1"/>
</dbReference>
<dbReference type="CDD" id="cd07164">
    <property type="entry name" value="NR_DBD_PNR_like_1"/>
    <property type="match status" value="1"/>
</dbReference>
<feature type="compositionally biased region" description="Basic and acidic residues" evidence="10">
    <location>
        <begin position="54"/>
        <end position="74"/>
    </location>
</feature>
<dbReference type="GO" id="GO:0003700">
    <property type="term" value="F:DNA-binding transcription factor activity"/>
    <property type="evidence" value="ECO:0007669"/>
    <property type="project" value="InterPro"/>
</dbReference>
<evidence type="ECO:0000256" key="3">
    <source>
        <dbReference type="ARBA" id="ARBA00022833"/>
    </source>
</evidence>
<organism evidence="13 14">
    <name type="scientific">Paralvinella palmiformis</name>
    <dbReference type="NCBI Taxonomy" id="53620"/>
    <lineage>
        <taxon>Eukaryota</taxon>
        <taxon>Metazoa</taxon>
        <taxon>Spiralia</taxon>
        <taxon>Lophotrochozoa</taxon>
        <taxon>Annelida</taxon>
        <taxon>Polychaeta</taxon>
        <taxon>Sedentaria</taxon>
        <taxon>Canalipalpata</taxon>
        <taxon>Terebellida</taxon>
        <taxon>Terebelliformia</taxon>
        <taxon>Alvinellidae</taxon>
        <taxon>Paralvinella</taxon>
    </lineage>
</organism>
<proteinExistence type="inferred from homology"/>
<dbReference type="Pfam" id="PF00104">
    <property type="entry name" value="Hormone_recep"/>
    <property type="match status" value="1"/>
</dbReference>
<dbReference type="CDD" id="cd06950">
    <property type="entry name" value="NR_LBD_Tlx_PNR_like"/>
    <property type="match status" value="1"/>
</dbReference>
<dbReference type="GO" id="GO:0005634">
    <property type="term" value="C:nucleus"/>
    <property type="evidence" value="ECO:0007669"/>
    <property type="project" value="UniProtKB-SubCell"/>
</dbReference>
<dbReference type="InterPro" id="IPR050274">
    <property type="entry name" value="Nuclear_hormone_rcpt_NR2"/>
</dbReference>
<evidence type="ECO:0000256" key="7">
    <source>
        <dbReference type="ARBA" id="ARBA00023170"/>
    </source>
</evidence>
<evidence type="ECO:0000256" key="8">
    <source>
        <dbReference type="ARBA" id="ARBA00023242"/>
    </source>
</evidence>
<dbReference type="FunFam" id="1.10.565.10:FF:000011">
    <property type="entry name" value="Nuclear receptor subfamily 5, group A, member 2"/>
    <property type="match status" value="1"/>
</dbReference>
<keyword evidence="6 9" id="KW-0804">Transcription</keyword>
<evidence type="ECO:0000313" key="14">
    <source>
        <dbReference type="Proteomes" id="UP001208570"/>
    </source>
</evidence>
<comment type="subcellular location">
    <subcellularLocation>
        <location evidence="9">Nucleus</location>
    </subcellularLocation>
</comment>
<feature type="compositionally biased region" description="Basic and acidic residues" evidence="10">
    <location>
        <begin position="380"/>
        <end position="413"/>
    </location>
</feature>
<dbReference type="Gene3D" id="3.30.50.10">
    <property type="entry name" value="Erythroid Transcription Factor GATA-1, subunit A"/>
    <property type="match status" value="1"/>
</dbReference>
<dbReference type="Proteomes" id="UP001208570">
    <property type="component" value="Unassembled WGS sequence"/>
</dbReference>